<accession>A0A2U1CPE1</accession>
<dbReference type="PRINTS" id="PR00032">
    <property type="entry name" value="HTHARAC"/>
</dbReference>
<dbReference type="InterPro" id="IPR050204">
    <property type="entry name" value="AraC_XylS_family_regulators"/>
</dbReference>
<evidence type="ECO:0000259" key="4">
    <source>
        <dbReference type="PROSITE" id="PS01124"/>
    </source>
</evidence>
<evidence type="ECO:0000256" key="2">
    <source>
        <dbReference type="ARBA" id="ARBA00023125"/>
    </source>
</evidence>
<dbReference type="PANTHER" id="PTHR46796">
    <property type="entry name" value="HTH-TYPE TRANSCRIPTIONAL ACTIVATOR RHAS-RELATED"/>
    <property type="match status" value="1"/>
</dbReference>
<dbReference type="Pfam" id="PF14525">
    <property type="entry name" value="AraC_binding_2"/>
    <property type="match status" value="1"/>
</dbReference>
<evidence type="ECO:0000313" key="6">
    <source>
        <dbReference type="Proteomes" id="UP000246145"/>
    </source>
</evidence>
<protein>
    <submittedName>
        <fullName evidence="5">AraC-like DNA-binding protein</fullName>
    </submittedName>
</protein>
<evidence type="ECO:0000256" key="3">
    <source>
        <dbReference type="ARBA" id="ARBA00023163"/>
    </source>
</evidence>
<dbReference type="GO" id="GO:0003700">
    <property type="term" value="F:DNA-binding transcription factor activity"/>
    <property type="evidence" value="ECO:0007669"/>
    <property type="project" value="InterPro"/>
</dbReference>
<dbReference type="OrthoDB" id="9178898at2"/>
<feature type="domain" description="HTH araC/xylS-type" evidence="4">
    <location>
        <begin position="213"/>
        <end position="314"/>
    </location>
</feature>
<dbReference type="PROSITE" id="PS01124">
    <property type="entry name" value="HTH_ARAC_FAMILY_2"/>
    <property type="match status" value="1"/>
</dbReference>
<dbReference type="AlphaFoldDB" id="A0A2U1CPE1"/>
<dbReference type="RefSeq" id="WP_116517012.1">
    <property type="nucleotide sequence ID" value="NZ_JACCEX010000001.1"/>
</dbReference>
<dbReference type="EMBL" id="QEKO01000001">
    <property type="protein sequence ID" value="PVY67681.1"/>
    <property type="molecule type" value="Genomic_DNA"/>
</dbReference>
<evidence type="ECO:0000313" key="5">
    <source>
        <dbReference type="EMBL" id="PVY67681.1"/>
    </source>
</evidence>
<dbReference type="PANTHER" id="PTHR46796:SF6">
    <property type="entry name" value="ARAC SUBFAMILY"/>
    <property type="match status" value="1"/>
</dbReference>
<evidence type="ECO:0000256" key="1">
    <source>
        <dbReference type="ARBA" id="ARBA00023015"/>
    </source>
</evidence>
<dbReference type="SMART" id="SM00342">
    <property type="entry name" value="HTH_ARAC"/>
    <property type="match status" value="1"/>
</dbReference>
<keyword evidence="1" id="KW-0805">Transcription regulation</keyword>
<name>A0A2U1CPE1_9BURK</name>
<keyword evidence="6" id="KW-1185">Reference proteome</keyword>
<organism evidence="5 6">
    <name type="scientific">Pusillimonas noertemannii</name>
    <dbReference type="NCBI Taxonomy" id="305977"/>
    <lineage>
        <taxon>Bacteria</taxon>
        <taxon>Pseudomonadati</taxon>
        <taxon>Pseudomonadota</taxon>
        <taxon>Betaproteobacteria</taxon>
        <taxon>Burkholderiales</taxon>
        <taxon>Alcaligenaceae</taxon>
        <taxon>Pusillimonas</taxon>
    </lineage>
</organism>
<dbReference type="SUPFAM" id="SSF46689">
    <property type="entry name" value="Homeodomain-like"/>
    <property type="match status" value="1"/>
</dbReference>
<gene>
    <name evidence="5" type="ORF">C7440_0064</name>
</gene>
<dbReference type="Gene3D" id="1.10.10.60">
    <property type="entry name" value="Homeodomain-like"/>
    <property type="match status" value="1"/>
</dbReference>
<keyword evidence="2 5" id="KW-0238">DNA-binding</keyword>
<comment type="caution">
    <text evidence="5">The sequence shown here is derived from an EMBL/GenBank/DDBJ whole genome shotgun (WGS) entry which is preliminary data.</text>
</comment>
<dbReference type="GO" id="GO:0043565">
    <property type="term" value="F:sequence-specific DNA binding"/>
    <property type="evidence" value="ECO:0007669"/>
    <property type="project" value="InterPro"/>
</dbReference>
<dbReference type="InterPro" id="IPR009057">
    <property type="entry name" value="Homeodomain-like_sf"/>
</dbReference>
<dbReference type="Pfam" id="PF12833">
    <property type="entry name" value="HTH_18"/>
    <property type="match status" value="1"/>
</dbReference>
<sequence length="317" mass="35506">MLNKFTFSSQETPWADTCQVFENKMEKLFAVNFNYRAVDTRPLHGNITTYNGPSLSLSSLEFTPHIASCSESAPTPSTAVFVSVQKQGETHLKQADRECVTQPGDIFIFDPSSPFRLESSTTHVYSMYVPRRALLEHVPHVSKLTATRIDGKAGAAALLRVMLDELFSLAPSLKPQALPPLSSIFPQLVSTVLLSQEQFDGVGPSRMNAFHKSKILSFIQANLHDPSLNATSIAQGVGLSTRYVYQLFEDESMSLMKWVWAQRLEQCRRQIMSPVLRNKSISEIAYDWGFSDTAHFSRVFKAAYKQTPRECRATMPG</sequence>
<reference evidence="5 6" key="1">
    <citation type="submission" date="2018-04" db="EMBL/GenBank/DDBJ databases">
        <title>Genomic Encyclopedia of Type Strains, Phase IV (KMG-IV): sequencing the most valuable type-strain genomes for metagenomic binning, comparative biology and taxonomic classification.</title>
        <authorList>
            <person name="Goeker M."/>
        </authorList>
    </citation>
    <scope>NUCLEOTIDE SEQUENCE [LARGE SCALE GENOMIC DNA]</scope>
    <source>
        <strain evidence="5 6">DSM 10065</strain>
    </source>
</reference>
<dbReference type="InterPro" id="IPR018060">
    <property type="entry name" value="HTH_AraC"/>
</dbReference>
<dbReference type="InterPro" id="IPR035418">
    <property type="entry name" value="AraC-bd_2"/>
</dbReference>
<dbReference type="InterPro" id="IPR020449">
    <property type="entry name" value="Tscrpt_reg_AraC-type_HTH"/>
</dbReference>
<dbReference type="Proteomes" id="UP000246145">
    <property type="component" value="Unassembled WGS sequence"/>
</dbReference>
<proteinExistence type="predicted"/>
<keyword evidence="3" id="KW-0804">Transcription</keyword>